<dbReference type="PANTHER" id="PTHR28570:SF3">
    <property type="entry name" value="ASPARTYL AMINOPEPTIDASE"/>
    <property type="match status" value="1"/>
</dbReference>
<dbReference type="Pfam" id="PF02127">
    <property type="entry name" value="Peptidase_M18"/>
    <property type="match status" value="1"/>
</dbReference>
<dbReference type="AlphaFoldDB" id="A0A3B0W4K1"/>
<feature type="non-terminal residue" evidence="1">
    <location>
        <position position="1"/>
    </location>
</feature>
<keyword evidence="1" id="KW-0645">Protease</keyword>
<protein>
    <submittedName>
        <fullName evidence="1">Aspartyl aminopeptidase</fullName>
        <ecNumber evidence="1">3.4.11.21</ecNumber>
    </submittedName>
</protein>
<dbReference type="SUPFAM" id="SSF53187">
    <property type="entry name" value="Zn-dependent exopeptidases"/>
    <property type="match status" value="1"/>
</dbReference>
<evidence type="ECO:0000313" key="1">
    <source>
        <dbReference type="EMBL" id="VAW38564.1"/>
    </source>
</evidence>
<keyword evidence="1" id="KW-0378">Hydrolase</keyword>
<sequence>EVNKNRSINKQTDLVPIVMLLEEDRLPDLNTILLEQLARQYPAIRPSVVTDHELFFYDSQPPAFVGLQNEFIAGSRLDNLLSCYVLIQAMLDSRTRQNSLVVLNDHEETGSLSGTGARGPFLQSVLERLMPEINDRRCCLSRSLFISVDNAHGVHPNFAGKHDRNHRPLLNCGPVIKHNANQHYATTSRTASYFRRLCQRASVPVQDFVMRNDLACGETIGPITAGEIGVEVVDVGVPSLAMHSIREMTGSRDGWYVYNVLKEFFSFAGTDDEWPGTDRR</sequence>
<dbReference type="Gene3D" id="3.40.630.10">
    <property type="entry name" value="Zn peptidases"/>
    <property type="match status" value="1"/>
</dbReference>
<dbReference type="PRINTS" id="PR00932">
    <property type="entry name" value="AMINO1PTASE"/>
</dbReference>
<dbReference type="EMBL" id="UOEY01000062">
    <property type="protein sequence ID" value="VAW38564.1"/>
    <property type="molecule type" value="Genomic_DNA"/>
</dbReference>
<dbReference type="EC" id="3.4.11.21" evidence="1"/>
<organism evidence="1">
    <name type="scientific">hydrothermal vent metagenome</name>
    <dbReference type="NCBI Taxonomy" id="652676"/>
    <lineage>
        <taxon>unclassified sequences</taxon>
        <taxon>metagenomes</taxon>
        <taxon>ecological metagenomes</taxon>
    </lineage>
</organism>
<dbReference type="InterPro" id="IPR001948">
    <property type="entry name" value="Peptidase_M18"/>
</dbReference>
<dbReference type="GO" id="GO:0008270">
    <property type="term" value="F:zinc ion binding"/>
    <property type="evidence" value="ECO:0007669"/>
    <property type="project" value="InterPro"/>
</dbReference>
<reference evidence="1" key="1">
    <citation type="submission" date="2018-06" db="EMBL/GenBank/DDBJ databases">
        <authorList>
            <person name="Zhirakovskaya E."/>
        </authorList>
    </citation>
    <scope>NUCLEOTIDE SEQUENCE</scope>
</reference>
<dbReference type="GO" id="GO:0006508">
    <property type="term" value="P:proteolysis"/>
    <property type="evidence" value="ECO:0007669"/>
    <property type="project" value="InterPro"/>
</dbReference>
<name>A0A3B0W4K1_9ZZZZ</name>
<keyword evidence="1" id="KW-0031">Aminopeptidase</keyword>
<gene>
    <name evidence="1" type="ORF">MNBD_DELTA04-579</name>
</gene>
<dbReference type="GO" id="GO:0004177">
    <property type="term" value="F:aminopeptidase activity"/>
    <property type="evidence" value="ECO:0007669"/>
    <property type="project" value="UniProtKB-KW"/>
</dbReference>
<proteinExistence type="predicted"/>
<accession>A0A3B0W4K1</accession>
<dbReference type="PANTHER" id="PTHR28570">
    <property type="entry name" value="ASPARTYL AMINOPEPTIDASE"/>
    <property type="match status" value="1"/>
</dbReference>